<evidence type="ECO:0000256" key="7">
    <source>
        <dbReference type="PIRSR" id="PIRSR618044-1"/>
    </source>
</evidence>
<feature type="active site" description="Acyl-ester intermediate" evidence="7">
    <location>
        <position position="121"/>
    </location>
</feature>
<keyword evidence="14" id="KW-1185">Reference proteome</keyword>
<keyword evidence="2 11" id="KW-0732">Signal</keyword>
<feature type="domain" description="Peptidase S11 D-alanyl-D-alanine carboxypeptidase A N-terminal" evidence="12">
    <location>
        <begin position="88"/>
        <end position="310"/>
    </location>
</feature>
<keyword evidence="6" id="KW-0961">Cell wall biogenesis/degradation</keyword>
<dbReference type="AlphaFoldDB" id="A0A0A0J2C5"/>
<comment type="similarity">
    <text evidence="1 9">Belongs to the peptidase S11 family.</text>
</comment>
<name>A0A0A0J2C5_9MICO</name>
<dbReference type="PANTHER" id="PTHR21581">
    <property type="entry name" value="D-ALANYL-D-ALANINE CARBOXYPEPTIDASE"/>
    <property type="match status" value="1"/>
</dbReference>
<feature type="chain" id="PRO_5001971033" description="Peptidase S11 D-alanyl-D-alanine carboxypeptidase A N-terminal domain-containing protein" evidence="11">
    <location>
        <begin position="43"/>
        <end position="423"/>
    </location>
</feature>
<dbReference type="EMBL" id="AVPJ01000028">
    <property type="protein sequence ID" value="KGN29811.1"/>
    <property type="molecule type" value="Genomic_DNA"/>
</dbReference>
<dbReference type="eggNOG" id="COG1686">
    <property type="taxonomic scope" value="Bacteria"/>
</dbReference>
<feature type="binding site" evidence="8">
    <location>
        <position position="287"/>
    </location>
    <ligand>
        <name>substrate</name>
    </ligand>
</feature>
<feature type="transmembrane region" description="Helical" evidence="10">
    <location>
        <begin position="388"/>
        <end position="405"/>
    </location>
</feature>
<evidence type="ECO:0000256" key="10">
    <source>
        <dbReference type="SAM" id="Phobius"/>
    </source>
</evidence>
<evidence type="ECO:0000313" key="13">
    <source>
        <dbReference type="EMBL" id="KGN29811.1"/>
    </source>
</evidence>
<evidence type="ECO:0000256" key="1">
    <source>
        <dbReference type="ARBA" id="ARBA00007164"/>
    </source>
</evidence>
<feature type="active site" description="Proton acceptor" evidence="7">
    <location>
        <position position="124"/>
    </location>
</feature>
<dbReference type="InterPro" id="IPR001967">
    <property type="entry name" value="Peptidase_S11_N"/>
</dbReference>
<evidence type="ECO:0000259" key="12">
    <source>
        <dbReference type="Pfam" id="PF00768"/>
    </source>
</evidence>
<evidence type="ECO:0000256" key="6">
    <source>
        <dbReference type="ARBA" id="ARBA00023316"/>
    </source>
</evidence>
<dbReference type="InterPro" id="IPR012338">
    <property type="entry name" value="Beta-lactam/transpept-like"/>
</dbReference>
<dbReference type="Gene3D" id="3.40.710.10">
    <property type="entry name" value="DD-peptidase/beta-lactamase superfamily"/>
    <property type="match status" value="1"/>
</dbReference>
<evidence type="ECO:0000256" key="3">
    <source>
        <dbReference type="ARBA" id="ARBA00022801"/>
    </source>
</evidence>
<dbReference type="GO" id="GO:0008360">
    <property type="term" value="P:regulation of cell shape"/>
    <property type="evidence" value="ECO:0007669"/>
    <property type="project" value="UniProtKB-KW"/>
</dbReference>
<dbReference type="GO" id="GO:0006508">
    <property type="term" value="P:proteolysis"/>
    <property type="evidence" value="ECO:0007669"/>
    <property type="project" value="InterPro"/>
</dbReference>
<dbReference type="InterPro" id="IPR006311">
    <property type="entry name" value="TAT_signal"/>
</dbReference>
<organism evidence="13 14">
    <name type="scientific">Knoellia sinensis KCTC 19936</name>
    <dbReference type="NCBI Taxonomy" id="1385520"/>
    <lineage>
        <taxon>Bacteria</taxon>
        <taxon>Bacillati</taxon>
        <taxon>Actinomycetota</taxon>
        <taxon>Actinomycetes</taxon>
        <taxon>Micrococcales</taxon>
        <taxon>Intrasporangiaceae</taxon>
        <taxon>Knoellia</taxon>
    </lineage>
</organism>
<accession>A0A0A0J2C5</accession>
<keyword evidence="10" id="KW-0812">Transmembrane</keyword>
<dbReference type="PROSITE" id="PS51318">
    <property type="entry name" value="TAT"/>
    <property type="match status" value="1"/>
</dbReference>
<protein>
    <recommendedName>
        <fullName evidence="12">Peptidase S11 D-alanyl-D-alanine carboxypeptidase A N-terminal domain-containing protein</fullName>
    </recommendedName>
</protein>
<reference evidence="13 14" key="1">
    <citation type="submission" date="2013-08" db="EMBL/GenBank/DDBJ databases">
        <title>The genome sequence of Knoellia sinensis.</title>
        <authorList>
            <person name="Zhu W."/>
            <person name="Wang G."/>
        </authorList>
    </citation>
    <scope>NUCLEOTIDE SEQUENCE [LARGE SCALE GENOMIC DNA]</scope>
    <source>
        <strain evidence="13 14">KCTC 19936</strain>
    </source>
</reference>
<dbReference type="PRINTS" id="PR00725">
    <property type="entry name" value="DADACBPTASE1"/>
</dbReference>
<gene>
    <name evidence="13" type="ORF">N802_10400</name>
</gene>
<evidence type="ECO:0000256" key="11">
    <source>
        <dbReference type="SAM" id="SignalP"/>
    </source>
</evidence>
<evidence type="ECO:0000256" key="9">
    <source>
        <dbReference type="RuleBase" id="RU004016"/>
    </source>
</evidence>
<sequence>MRALGSRGEEATMRRAALAVSTTALVAAALTAPVAAPLAAHATPTPTPSASPSLPTITQTVDPVTSVGGARLAEMNTVIVDAPSGVPKPPDVPDVAWVIADADTGAVVAAKNPHAHLLPASTLKTLTALLLMHRLDPKDELKATSVEAGAEGTRVGMVPGQHYTVAQLFQALIMSSGNDAAYGLATLNGGMDKTVDELNSLAAELGAHDTVVKDPSGLDAPGQVSSAYDLALFGRAAIADPDYVRLATTKQATFPGAASKTSRSRPTFAIGNHNRLVWNYPGALGVKNGYTKAAHRTFIGAAKRGDKTYIVTEMYGTGSSWRPAASLLDWAFAHGDKVKPVGRLVDRGEAVVRPKPAGSAATPTPAVGSVEAGSRIATVKSPTADLDLLMPPVAVAGMALLFVIWRRSSGSRRPARPAGRHRA</sequence>
<dbReference type="GO" id="GO:0009002">
    <property type="term" value="F:serine-type D-Ala-D-Ala carboxypeptidase activity"/>
    <property type="evidence" value="ECO:0007669"/>
    <property type="project" value="InterPro"/>
</dbReference>
<keyword evidence="10" id="KW-1133">Transmembrane helix</keyword>
<comment type="caution">
    <text evidence="13">The sequence shown here is derived from an EMBL/GenBank/DDBJ whole genome shotgun (WGS) entry which is preliminary data.</text>
</comment>
<evidence type="ECO:0000256" key="4">
    <source>
        <dbReference type="ARBA" id="ARBA00022960"/>
    </source>
</evidence>
<dbReference type="PANTHER" id="PTHR21581:SF33">
    <property type="entry name" value="D-ALANYL-D-ALANINE CARBOXYPEPTIDASE DACB"/>
    <property type="match status" value="1"/>
</dbReference>
<dbReference type="Pfam" id="PF00768">
    <property type="entry name" value="Peptidase_S11"/>
    <property type="match status" value="1"/>
</dbReference>
<dbReference type="STRING" id="1385520.N802_10400"/>
<dbReference type="SUPFAM" id="SSF56601">
    <property type="entry name" value="beta-lactamase/transpeptidase-like"/>
    <property type="match status" value="1"/>
</dbReference>
<keyword evidence="5" id="KW-0573">Peptidoglycan synthesis</keyword>
<dbReference type="GO" id="GO:0009252">
    <property type="term" value="P:peptidoglycan biosynthetic process"/>
    <property type="evidence" value="ECO:0007669"/>
    <property type="project" value="UniProtKB-KW"/>
</dbReference>
<dbReference type="OrthoDB" id="3663940at2"/>
<feature type="signal peptide" evidence="11">
    <location>
        <begin position="1"/>
        <end position="42"/>
    </location>
</feature>
<keyword evidence="4" id="KW-0133">Cell shape</keyword>
<dbReference type="GO" id="GO:0071555">
    <property type="term" value="P:cell wall organization"/>
    <property type="evidence" value="ECO:0007669"/>
    <property type="project" value="UniProtKB-KW"/>
</dbReference>
<evidence type="ECO:0000313" key="14">
    <source>
        <dbReference type="Proteomes" id="UP000030002"/>
    </source>
</evidence>
<feature type="active site" evidence="7">
    <location>
        <position position="176"/>
    </location>
</feature>
<dbReference type="InterPro" id="IPR018044">
    <property type="entry name" value="Peptidase_S11"/>
</dbReference>
<keyword evidence="3" id="KW-0378">Hydrolase</keyword>
<proteinExistence type="inferred from homology"/>
<evidence type="ECO:0000256" key="2">
    <source>
        <dbReference type="ARBA" id="ARBA00022729"/>
    </source>
</evidence>
<dbReference type="Proteomes" id="UP000030002">
    <property type="component" value="Unassembled WGS sequence"/>
</dbReference>
<keyword evidence="10" id="KW-0472">Membrane</keyword>
<evidence type="ECO:0000256" key="8">
    <source>
        <dbReference type="PIRSR" id="PIRSR618044-2"/>
    </source>
</evidence>
<evidence type="ECO:0000256" key="5">
    <source>
        <dbReference type="ARBA" id="ARBA00022984"/>
    </source>
</evidence>